<keyword evidence="2" id="KW-0547">Nucleotide-binding</keyword>
<dbReference type="InterPro" id="IPR040582">
    <property type="entry name" value="OB_MalK-like"/>
</dbReference>
<dbReference type="EMBL" id="JAMZEG020000004">
    <property type="protein sequence ID" value="MDE8604433.1"/>
    <property type="molecule type" value="Genomic_DNA"/>
</dbReference>
<evidence type="ECO:0000256" key="3">
    <source>
        <dbReference type="ARBA" id="ARBA00022840"/>
    </source>
</evidence>
<accession>A0ABT5WHZ0</accession>
<evidence type="ECO:0000256" key="1">
    <source>
        <dbReference type="ARBA" id="ARBA00022448"/>
    </source>
</evidence>
<dbReference type="Gene3D" id="3.40.50.300">
    <property type="entry name" value="P-loop containing nucleotide triphosphate hydrolases"/>
    <property type="match status" value="1"/>
</dbReference>
<gene>
    <name evidence="5" type="ORF">M3I01_016330</name>
</gene>
<evidence type="ECO:0000313" key="5">
    <source>
        <dbReference type="EMBL" id="MDE8604433.1"/>
    </source>
</evidence>
<dbReference type="Pfam" id="PF17912">
    <property type="entry name" value="OB_MalK"/>
    <property type="match status" value="1"/>
</dbReference>
<evidence type="ECO:0000313" key="6">
    <source>
        <dbReference type="Proteomes" id="UP001139522"/>
    </source>
</evidence>
<name>A0ABT5WHZ0_9GAMM</name>
<dbReference type="SMART" id="SM00382">
    <property type="entry name" value="AAA"/>
    <property type="match status" value="1"/>
</dbReference>
<keyword evidence="3 5" id="KW-0067">ATP-binding</keyword>
<evidence type="ECO:0000259" key="4">
    <source>
        <dbReference type="PROSITE" id="PS50893"/>
    </source>
</evidence>
<dbReference type="InterPro" id="IPR027417">
    <property type="entry name" value="P-loop_NTPase"/>
</dbReference>
<reference evidence="5" key="1">
    <citation type="submission" date="2023-01" db="EMBL/GenBank/DDBJ databases">
        <title>Psychroserpens sp. MSW6 and Marinomonas sp. RSW2, isolated from seawater.</title>
        <authorList>
            <person name="Kristyanto S."/>
            <person name="Jung J."/>
            <person name="Kim J.M."/>
            <person name="Jeon C.O."/>
        </authorList>
    </citation>
    <scope>NUCLEOTIDE SEQUENCE</scope>
    <source>
        <strain evidence="5">RSW2</strain>
    </source>
</reference>
<evidence type="ECO:0000256" key="2">
    <source>
        <dbReference type="ARBA" id="ARBA00022741"/>
    </source>
</evidence>
<dbReference type="CDD" id="cd03301">
    <property type="entry name" value="ABC_MalK_N"/>
    <property type="match status" value="1"/>
</dbReference>
<comment type="caution">
    <text evidence="5">The sequence shown here is derived from an EMBL/GenBank/DDBJ whole genome shotgun (WGS) entry which is preliminary data.</text>
</comment>
<dbReference type="InterPro" id="IPR003593">
    <property type="entry name" value="AAA+_ATPase"/>
</dbReference>
<dbReference type="InterPro" id="IPR003439">
    <property type="entry name" value="ABC_transporter-like_ATP-bd"/>
</dbReference>
<keyword evidence="1" id="KW-0813">Transport</keyword>
<dbReference type="PROSITE" id="PS50893">
    <property type="entry name" value="ABC_TRANSPORTER_2"/>
    <property type="match status" value="1"/>
</dbReference>
<dbReference type="SUPFAM" id="SSF52540">
    <property type="entry name" value="P-loop containing nucleoside triphosphate hydrolases"/>
    <property type="match status" value="1"/>
</dbReference>
<dbReference type="RefSeq" id="WP_255896984.1">
    <property type="nucleotide sequence ID" value="NZ_JAMZEG020000004.1"/>
</dbReference>
<dbReference type="SUPFAM" id="SSF50331">
    <property type="entry name" value="MOP-like"/>
    <property type="match status" value="1"/>
</dbReference>
<dbReference type="InterPro" id="IPR008995">
    <property type="entry name" value="Mo/tungstate-bd_C_term_dom"/>
</dbReference>
<dbReference type="InterPro" id="IPR047641">
    <property type="entry name" value="ABC_transpr_MalK/UgpC-like"/>
</dbReference>
<dbReference type="Proteomes" id="UP001139522">
    <property type="component" value="Unassembled WGS sequence"/>
</dbReference>
<dbReference type="GO" id="GO:0005524">
    <property type="term" value="F:ATP binding"/>
    <property type="evidence" value="ECO:0007669"/>
    <property type="project" value="UniProtKB-KW"/>
</dbReference>
<sequence>MSQITKTYDSSKKDAPILTVSHLTKSYDQTQILKDINLTMPKGEFLVLVGPSGCGKSTLLSCIGGLTEITSGTLEIADRDVSNMAPAKRDIAMVFQSYALFPNLTVADNIAYGLDVRGIDRETREAAVLRVADMLNMAHLLDRKPVQLSGGQRQRVAMGRALVREPQLFLFDEPLSNLDAKLRFTMRTEIKRLHQKLGASIIYVTHDQIEAMTLATSIVVMRGGVIQQIGTPREVYDYPANAFVADFMGAPAMNLIHAQVTYHSGGLDICIARPDGQPDLILHDALPPATLLKSVNRHVLFGIRPEAITDRVPDGDRKELRTCLLNVVEPTGSDTYAVIKVSQGEVIARLHGQSEVVAGQSVDLAFDMSRVSYFDPESEVRL</sequence>
<dbReference type="InterPro" id="IPR017871">
    <property type="entry name" value="ABC_transporter-like_CS"/>
</dbReference>
<organism evidence="5 6">
    <name type="scientific">Marinomonas maritima</name>
    <dbReference type="NCBI Taxonomy" id="2940935"/>
    <lineage>
        <taxon>Bacteria</taxon>
        <taxon>Pseudomonadati</taxon>
        <taxon>Pseudomonadota</taxon>
        <taxon>Gammaproteobacteria</taxon>
        <taxon>Oceanospirillales</taxon>
        <taxon>Oceanospirillaceae</taxon>
        <taxon>Marinomonas</taxon>
    </lineage>
</organism>
<dbReference type="Gene3D" id="2.40.50.100">
    <property type="match status" value="1"/>
</dbReference>
<dbReference type="PANTHER" id="PTHR43875:SF14">
    <property type="entry name" value="ABC TRANSPORTER ATP-BINDING PROTEIN"/>
    <property type="match status" value="1"/>
</dbReference>
<dbReference type="Gene3D" id="2.40.50.140">
    <property type="entry name" value="Nucleic acid-binding proteins"/>
    <property type="match status" value="1"/>
</dbReference>
<keyword evidence="6" id="KW-1185">Reference proteome</keyword>
<dbReference type="InterPro" id="IPR012340">
    <property type="entry name" value="NA-bd_OB-fold"/>
</dbReference>
<dbReference type="Pfam" id="PF00005">
    <property type="entry name" value="ABC_tran"/>
    <property type="match status" value="1"/>
</dbReference>
<feature type="domain" description="ABC transporter" evidence="4">
    <location>
        <begin position="18"/>
        <end position="248"/>
    </location>
</feature>
<dbReference type="PROSITE" id="PS00211">
    <property type="entry name" value="ABC_TRANSPORTER_1"/>
    <property type="match status" value="1"/>
</dbReference>
<dbReference type="PANTHER" id="PTHR43875">
    <property type="entry name" value="MALTODEXTRIN IMPORT ATP-BINDING PROTEIN MSMX"/>
    <property type="match status" value="1"/>
</dbReference>
<dbReference type="InterPro" id="IPR015855">
    <property type="entry name" value="ABC_transpr_MalK-like"/>
</dbReference>
<protein>
    <submittedName>
        <fullName evidence="5">ABC transporter ATP-binding protein</fullName>
    </submittedName>
</protein>
<proteinExistence type="predicted"/>